<keyword evidence="1" id="KW-0812">Transmembrane</keyword>
<gene>
    <name evidence="2" type="ORF">DI628_07785</name>
</gene>
<accession>A0A6N4R0R9</accession>
<protein>
    <recommendedName>
        <fullName evidence="4">PQ-loop repeat-containing protein</fullName>
    </recommendedName>
</protein>
<dbReference type="AlphaFoldDB" id="A0A6N4R0R9"/>
<comment type="caution">
    <text evidence="2">The sequence shown here is derived from an EMBL/GenBank/DDBJ whole genome shotgun (WGS) entry which is preliminary data.</text>
</comment>
<sequence>MFAGLTDFLTGAYLVMGLVALAAYAPQLWAFYTRPEVCAATPLVTWSLWACQTVVFFLYAVVVNGDPKFMTTTFLFMCATMACLALILRGRKLHFAARATANNVVVLKAA</sequence>
<evidence type="ECO:0000313" key="3">
    <source>
        <dbReference type="Proteomes" id="UP000320948"/>
    </source>
</evidence>
<keyword evidence="1" id="KW-1133">Transmembrane helix</keyword>
<proteinExistence type="predicted"/>
<keyword evidence="1" id="KW-0472">Membrane</keyword>
<organism evidence="2 3">
    <name type="scientific">Blastochloris viridis</name>
    <name type="common">Rhodopseudomonas viridis</name>
    <dbReference type="NCBI Taxonomy" id="1079"/>
    <lineage>
        <taxon>Bacteria</taxon>
        <taxon>Pseudomonadati</taxon>
        <taxon>Pseudomonadota</taxon>
        <taxon>Alphaproteobacteria</taxon>
        <taxon>Hyphomicrobiales</taxon>
        <taxon>Blastochloridaceae</taxon>
        <taxon>Blastochloris</taxon>
    </lineage>
</organism>
<feature type="transmembrane region" description="Helical" evidence="1">
    <location>
        <begin position="43"/>
        <end position="63"/>
    </location>
</feature>
<name>A0A6N4R0R9_BLAVI</name>
<evidence type="ECO:0008006" key="4">
    <source>
        <dbReference type="Google" id="ProtNLM"/>
    </source>
</evidence>
<evidence type="ECO:0000313" key="2">
    <source>
        <dbReference type="EMBL" id="TKW60782.1"/>
    </source>
</evidence>
<feature type="transmembrane region" description="Helical" evidence="1">
    <location>
        <begin position="12"/>
        <end position="31"/>
    </location>
</feature>
<dbReference type="Proteomes" id="UP000320948">
    <property type="component" value="Unassembled WGS sequence"/>
</dbReference>
<reference evidence="2 3" key="1">
    <citation type="journal article" date="2017" name="Nat. Commun.">
        <title>In situ click chemistry generation of cyclooxygenase-2 inhibitors.</title>
        <authorList>
            <person name="Bhardwaj A."/>
            <person name="Kaur J."/>
            <person name="Wuest M."/>
            <person name="Wuest F."/>
        </authorList>
    </citation>
    <scope>NUCLEOTIDE SEQUENCE [LARGE SCALE GENOMIC DNA]</scope>
    <source>
        <strain evidence="2">S2_018_000_R2_106</strain>
    </source>
</reference>
<dbReference type="EMBL" id="VAFM01000002">
    <property type="protein sequence ID" value="TKW60782.1"/>
    <property type="molecule type" value="Genomic_DNA"/>
</dbReference>
<feature type="transmembrane region" description="Helical" evidence="1">
    <location>
        <begin position="69"/>
        <end position="88"/>
    </location>
</feature>
<dbReference type="Gene3D" id="1.20.1280.290">
    <property type="match status" value="1"/>
</dbReference>
<evidence type="ECO:0000256" key="1">
    <source>
        <dbReference type="SAM" id="Phobius"/>
    </source>
</evidence>